<gene>
    <name evidence="1" type="ORF">AGERDE_LOCUS8965</name>
</gene>
<dbReference type="AlphaFoldDB" id="A0A9N9CF89"/>
<protein>
    <submittedName>
        <fullName evidence="1">11596_t:CDS:1</fullName>
    </submittedName>
</protein>
<keyword evidence="2" id="KW-1185">Reference proteome</keyword>
<accession>A0A9N9CF89</accession>
<name>A0A9N9CF89_9GLOM</name>
<reference evidence="1" key="1">
    <citation type="submission" date="2021-06" db="EMBL/GenBank/DDBJ databases">
        <authorList>
            <person name="Kallberg Y."/>
            <person name="Tangrot J."/>
            <person name="Rosling A."/>
        </authorList>
    </citation>
    <scope>NUCLEOTIDE SEQUENCE</scope>
    <source>
        <strain evidence="1">MT106</strain>
    </source>
</reference>
<sequence length="199" mass="23634">MKQLDAIGYRKFEGISFKDEECFWNTLSRTFRRELLDQYWSKKNAHALYGKFRGYQGCFLRKIMSFGPTEDSLEVNTYILQIDYLKQSKETSKNLEEKFKPILKKFARKWRYYNWTFSPFNVAKPQQSKSTNENSLQKAYHLKIEEQIIDDIDAQTNGHTGLVNLCERTIMKLLEEHQQCGIMQAHQLDYATWKLCSAK</sequence>
<dbReference type="Proteomes" id="UP000789831">
    <property type="component" value="Unassembled WGS sequence"/>
</dbReference>
<evidence type="ECO:0000313" key="1">
    <source>
        <dbReference type="EMBL" id="CAG8598289.1"/>
    </source>
</evidence>
<evidence type="ECO:0000313" key="2">
    <source>
        <dbReference type="Proteomes" id="UP000789831"/>
    </source>
</evidence>
<proteinExistence type="predicted"/>
<organism evidence="1 2">
    <name type="scientific">Ambispora gerdemannii</name>
    <dbReference type="NCBI Taxonomy" id="144530"/>
    <lineage>
        <taxon>Eukaryota</taxon>
        <taxon>Fungi</taxon>
        <taxon>Fungi incertae sedis</taxon>
        <taxon>Mucoromycota</taxon>
        <taxon>Glomeromycotina</taxon>
        <taxon>Glomeromycetes</taxon>
        <taxon>Archaeosporales</taxon>
        <taxon>Ambisporaceae</taxon>
        <taxon>Ambispora</taxon>
    </lineage>
</organism>
<dbReference type="EMBL" id="CAJVPL010002074">
    <property type="protein sequence ID" value="CAG8598289.1"/>
    <property type="molecule type" value="Genomic_DNA"/>
</dbReference>
<comment type="caution">
    <text evidence="1">The sequence shown here is derived from an EMBL/GenBank/DDBJ whole genome shotgun (WGS) entry which is preliminary data.</text>
</comment>